<proteinExistence type="predicted"/>
<dbReference type="Pfam" id="PF12261">
    <property type="entry name" value="T_hemolysin"/>
    <property type="match status" value="1"/>
</dbReference>
<accession>A0A1G7V056</accession>
<name>A0A1G7V056_9GAMM</name>
<keyword evidence="3" id="KW-1185">Reference proteome</keyword>
<dbReference type="OrthoDB" id="7432757at2"/>
<organism evidence="2 3">
    <name type="scientific">Onishia taeanensis</name>
    <dbReference type="NCBI Taxonomy" id="284577"/>
    <lineage>
        <taxon>Bacteria</taxon>
        <taxon>Pseudomonadati</taxon>
        <taxon>Pseudomonadota</taxon>
        <taxon>Gammaproteobacteria</taxon>
        <taxon>Oceanospirillales</taxon>
        <taxon>Halomonadaceae</taxon>
        <taxon>Onishia</taxon>
    </lineage>
</organism>
<gene>
    <name evidence="2" type="ORF">SAMN05216571_1187</name>
</gene>
<dbReference type="InterPro" id="IPR022050">
    <property type="entry name" value="T_hemolysin"/>
</dbReference>
<reference evidence="2 3" key="1">
    <citation type="submission" date="2016-10" db="EMBL/GenBank/DDBJ databases">
        <authorList>
            <person name="de Groot N.N."/>
        </authorList>
    </citation>
    <scope>NUCLEOTIDE SEQUENCE [LARGE SCALE GENOMIC DNA]</scope>
    <source>
        <strain evidence="2 3">BH539</strain>
    </source>
</reference>
<dbReference type="Proteomes" id="UP000198641">
    <property type="component" value="Unassembled WGS sequence"/>
</dbReference>
<sequence length="260" mass="27820">MSYPPARSLFDAPLEGRTGATLPGTLSAPPSGDLPGALSGSLPGVSSAERSSGRSGSQAGAPLSWHIAENRQQQSALETLIRERFACDHGAHVSHFLPRLLGLWQGELPQAAVGAQCADDAPLFLETYLGTSIERALGESFGQPVERASIVEIGNLACNRPGLQRALILNLVEQLHDEGYAWLVFTATPAVRNGFRRLGLSASPLALADPARLSAQSREAWGSYYDLVPWVMGGSLTLAYANLEAQGMLPSRQREDRHVR</sequence>
<dbReference type="STRING" id="284577.SAMN05216571_1187"/>
<dbReference type="RefSeq" id="WP_092528658.1">
    <property type="nucleotide sequence ID" value="NZ_FNCI01000018.1"/>
</dbReference>
<dbReference type="AlphaFoldDB" id="A0A1G7V056"/>
<feature type="compositionally biased region" description="Low complexity" evidence="1">
    <location>
        <begin position="46"/>
        <end position="60"/>
    </location>
</feature>
<protein>
    <submittedName>
        <fullName evidence="2">Thermostable hemolysin</fullName>
    </submittedName>
</protein>
<evidence type="ECO:0000313" key="3">
    <source>
        <dbReference type="Proteomes" id="UP000198641"/>
    </source>
</evidence>
<feature type="region of interest" description="Disordered" evidence="1">
    <location>
        <begin position="1"/>
        <end position="60"/>
    </location>
</feature>
<evidence type="ECO:0000313" key="2">
    <source>
        <dbReference type="EMBL" id="SDG53255.1"/>
    </source>
</evidence>
<dbReference type="EMBL" id="FNCI01000018">
    <property type="protein sequence ID" value="SDG53255.1"/>
    <property type="molecule type" value="Genomic_DNA"/>
</dbReference>
<evidence type="ECO:0000256" key="1">
    <source>
        <dbReference type="SAM" id="MobiDB-lite"/>
    </source>
</evidence>